<dbReference type="GO" id="GO:0008417">
    <property type="term" value="F:fucosyltransferase activity"/>
    <property type="evidence" value="ECO:0007669"/>
    <property type="project" value="InterPro"/>
</dbReference>
<feature type="domain" description="Fucosyltransferase C-terminal" evidence="4">
    <location>
        <begin position="216"/>
        <end position="279"/>
    </location>
</feature>
<evidence type="ECO:0000256" key="1">
    <source>
        <dbReference type="ARBA" id="ARBA00008919"/>
    </source>
</evidence>
<dbReference type="PANTHER" id="PTHR11929">
    <property type="entry name" value="ALPHA- 1,3 -FUCOSYLTRANSFERASE"/>
    <property type="match status" value="1"/>
</dbReference>
<dbReference type="PANTHER" id="PTHR11929:SF220">
    <property type="entry name" value="FUCOSYLTRANSFERASE"/>
    <property type="match status" value="1"/>
</dbReference>
<dbReference type="Gene3D" id="3.40.50.11660">
    <property type="entry name" value="Glycosyl transferase family 10, C-terminal domain"/>
    <property type="match status" value="1"/>
</dbReference>
<dbReference type="Pfam" id="PF00852">
    <property type="entry name" value="Glyco_transf_10"/>
    <property type="match status" value="1"/>
</dbReference>
<dbReference type="EMBL" id="CP015094">
    <property type="protein sequence ID" value="APZ55195.1"/>
    <property type="molecule type" value="Genomic_DNA"/>
</dbReference>
<reference evidence="5 6" key="1">
    <citation type="submission" date="2016-04" db="EMBL/GenBank/DDBJ databases">
        <title>Deep-sea bacteria in the southern Pacific.</title>
        <authorList>
            <person name="Tang K."/>
        </authorList>
    </citation>
    <scope>NUCLEOTIDE SEQUENCE [LARGE SCALE GENOMIC DNA]</scope>
    <source>
        <strain evidence="5 6">JLT2014</strain>
        <plasmid evidence="6">ppaby6</plasmid>
    </source>
</reference>
<keyword evidence="3 5" id="KW-0808">Transferase</keyword>
<evidence type="ECO:0000313" key="5">
    <source>
        <dbReference type="EMBL" id="APZ55195.1"/>
    </source>
</evidence>
<evidence type="ECO:0000256" key="2">
    <source>
        <dbReference type="ARBA" id="ARBA00022676"/>
    </source>
</evidence>
<name>A0A1P8V0P8_9RHOB</name>
<sequence>MITFAALGDYAHRQPLAYAQIRARCLGDIRVVADPARADIVAVAHSKDLDRHAPALRQLSADQRLVLLSEEPFWDTIWGHDPLRRDLRHPAPDGPLPVTQLNHRTSRLYAFDRIPYFLLTDGHFRTRYALWFGRNARKSPRDWQAHFAALPGQAAFMMARRVSPRYEVAFPGSSLRSLCNQRSAIAEACQGPGFAHMGKGWPDNTIRQALVDWHLEKYLALRGRFRFVSAIENTHEPAYVTEKLFDAYALGSVPLYMAGPDHRVRELAPDPESWVNLWDTAPERVPERLSAVAFGPAFCDAYTAQQQRLAELFRDRATLDAELDRLRAALVAEFAAVLGSGLIANR</sequence>
<dbReference type="AlphaFoldDB" id="A0A1P8V0P8"/>
<dbReference type="InterPro" id="IPR001503">
    <property type="entry name" value="Glyco_trans_10"/>
</dbReference>
<keyword evidence="2 5" id="KW-0328">Glycosyltransferase</keyword>
<dbReference type="SUPFAM" id="SSF53756">
    <property type="entry name" value="UDP-Glycosyltransferase/glycogen phosphorylase"/>
    <property type="match status" value="1"/>
</dbReference>
<evidence type="ECO:0000259" key="4">
    <source>
        <dbReference type="Pfam" id="PF00852"/>
    </source>
</evidence>
<dbReference type="InterPro" id="IPR038577">
    <property type="entry name" value="GT10-like_C_sf"/>
</dbReference>
<accession>A0A1P8V0P8</accession>
<evidence type="ECO:0000256" key="3">
    <source>
        <dbReference type="ARBA" id="ARBA00022679"/>
    </source>
</evidence>
<dbReference type="OrthoDB" id="5291101at2"/>
<dbReference type="InterPro" id="IPR055270">
    <property type="entry name" value="Glyco_tran_10_C"/>
</dbReference>
<keyword evidence="5" id="KW-0614">Plasmid</keyword>
<keyword evidence="6" id="KW-1185">Reference proteome</keyword>
<geneLocation type="plasmid" evidence="6">
    <name>ppaby6</name>
</geneLocation>
<dbReference type="RefSeq" id="WP_076706147.1">
    <property type="nucleotide sequence ID" value="NZ_CP015094.1"/>
</dbReference>
<dbReference type="GO" id="GO:0016020">
    <property type="term" value="C:membrane"/>
    <property type="evidence" value="ECO:0007669"/>
    <property type="project" value="InterPro"/>
</dbReference>
<organism evidence="5 6">
    <name type="scientific">Salipiger abyssi</name>
    <dbReference type="NCBI Taxonomy" id="1250539"/>
    <lineage>
        <taxon>Bacteria</taxon>
        <taxon>Pseudomonadati</taxon>
        <taxon>Pseudomonadota</taxon>
        <taxon>Alphaproteobacteria</taxon>
        <taxon>Rhodobacterales</taxon>
        <taxon>Roseobacteraceae</taxon>
        <taxon>Salipiger</taxon>
    </lineage>
</organism>
<dbReference type="KEGG" id="paby:Ga0080574_TMP4913"/>
<comment type="similarity">
    <text evidence="1">Belongs to the glycosyltransferase 10 family.</text>
</comment>
<proteinExistence type="inferred from homology"/>
<evidence type="ECO:0000313" key="6">
    <source>
        <dbReference type="Proteomes" id="UP000187059"/>
    </source>
</evidence>
<protein>
    <submittedName>
        <fullName evidence="5">Glycosyltransferase family 10 (Fucosyltransferase) C-term</fullName>
    </submittedName>
</protein>
<gene>
    <name evidence="5" type="ORF">Ga0080574_TMP4913</name>
</gene>
<dbReference type="Proteomes" id="UP000187059">
    <property type="component" value="Plasmid pPABY6"/>
</dbReference>